<dbReference type="InterPro" id="IPR052554">
    <property type="entry name" value="2-oxoglutarate_synth_KorC"/>
</dbReference>
<evidence type="ECO:0000313" key="3">
    <source>
        <dbReference type="EMBL" id="SJZ34031.1"/>
    </source>
</evidence>
<name>A0A1T4JV51_9FIRM</name>
<organism evidence="3 4">
    <name type="scientific">Garciella nitratireducens DSM 15102</name>
    <dbReference type="NCBI Taxonomy" id="1121911"/>
    <lineage>
        <taxon>Bacteria</taxon>
        <taxon>Bacillati</taxon>
        <taxon>Bacillota</taxon>
        <taxon>Clostridia</taxon>
        <taxon>Eubacteriales</taxon>
        <taxon>Eubacteriaceae</taxon>
        <taxon>Garciella</taxon>
    </lineage>
</organism>
<dbReference type="PANTHER" id="PTHR42730">
    <property type="entry name" value="2-OXOGLUTARATE SYNTHASE SUBUNIT KORC"/>
    <property type="match status" value="1"/>
</dbReference>
<gene>
    <name evidence="3" type="ORF">SAMN02745973_00116</name>
</gene>
<evidence type="ECO:0000259" key="2">
    <source>
        <dbReference type="Pfam" id="PF01558"/>
    </source>
</evidence>
<dbReference type="OrthoDB" id="9789125at2"/>
<keyword evidence="1" id="KW-0560">Oxidoreductase</keyword>
<dbReference type="InterPro" id="IPR019752">
    <property type="entry name" value="Pyrv/ketoisovalerate_OxRed_cat"/>
</dbReference>
<evidence type="ECO:0000313" key="4">
    <source>
        <dbReference type="Proteomes" id="UP000196365"/>
    </source>
</evidence>
<dbReference type="AlphaFoldDB" id="A0A1T4JV51"/>
<dbReference type="RefSeq" id="WP_087677573.1">
    <property type="nucleotide sequence ID" value="NZ_FUWV01000001.1"/>
</dbReference>
<protein>
    <submittedName>
        <fullName evidence="3">2-oxoglutarate ferredoxin oxidoreductase, gamma subunit</fullName>
    </submittedName>
</protein>
<accession>A0A1T4JV51</accession>
<sequence>MGYKEIRLSGSGGQGIILMGIILAEAALMSNINAIQSQSYGPEARGGASKCEVILSENEIDFPKVRKPDILLSLTQDAFNKYKIDVKSNGIVIVDSKIEVPKDVKFEVYKAPILSTVHEVLKKPMVINIVALGVLNKITHLIDNDILKKAILKRVPKGTEDLNKKAFEMGNNLL</sequence>
<reference evidence="3 4" key="1">
    <citation type="submission" date="2017-02" db="EMBL/GenBank/DDBJ databases">
        <authorList>
            <person name="Peterson S.W."/>
        </authorList>
    </citation>
    <scope>NUCLEOTIDE SEQUENCE [LARGE SCALE GENOMIC DNA]</scope>
    <source>
        <strain evidence="3 4">DSM 15102</strain>
    </source>
</reference>
<dbReference type="InterPro" id="IPR002869">
    <property type="entry name" value="Pyrv_flavodox_OxRed_cen"/>
</dbReference>
<keyword evidence="4" id="KW-1185">Reference proteome</keyword>
<evidence type="ECO:0000256" key="1">
    <source>
        <dbReference type="ARBA" id="ARBA00023002"/>
    </source>
</evidence>
<dbReference type="GO" id="GO:0016903">
    <property type="term" value="F:oxidoreductase activity, acting on the aldehyde or oxo group of donors"/>
    <property type="evidence" value="ECO:0007669"/>
    <property type="project" value="InterPro"/>
</dbReference>
<proteinExistence type="predicted"/>
<dbReference type="EMBL" id="FUWV01000001">
    <property type="protein sequence ID" value="SJZ34031.1"/>
    <property type="molecule type" value="Genomic_DNA"/>
</dbReference>
<dbReference type="Gene3D" id="3.40.920.10">
    <property type="entry name" value="Pyruvate-ferredoxin oxidoreductase, PFOR, domain III"/>
    <property type="match status" value="1"/>
</dbReference>
<dbReference type="SUPFAM" id="SSF53323">
    <property type="entry name" value="Pyruvate-ferredoxin oxidoreductase, PFOR, domain III"/>
    <property type="match status" value="1"/>
</dbReference>
<feature type="domain" description="Pyruvate/ketoisovalerate oxidoreductase catalytic" evidence="2">
    <location>
        <begin position="12"/>
        <end position="170"/>
    </location>
</feature>
<dbReference type="Pfam" id="PF01558">
    <property type="entry name" value="POR"/>
    <property type="match status" value="1"/>
</dbReference>
<dbReference type="Proteomes" id="UP000196365">
    <property type="component" value="Unassembled WGS sequence"/>
</dbReference>
<dbReference type="PANTHER" id="PTHR42730:SF1">
    <property type="entry name" value="2-OXOGLUTARATE SYNTHASE SUBUNIT KORC"/>
    <property type="match status" value="1"/>
</dbReference>